<reference evidence="1" key="2">
    <citation type="journal article" date="2023" name="Microbiol Resour">
        <title>Decontamination and Annotation of the Draft Genome Sequence of the Oomycete Lagenidium giganteum ARSEF 373.</title>
        <authorList>
            <person name="Morgan W.R."/>
            <person name="Tartar A."/>
        </authorList>
    </citation>
    <scope>NUCLEOTIDE SEQUENCE</scope>
    <source>
        <strain evidence="1">ARSEF 373</strain>
    </source>
</reference>
<proteinExistence type="predicted"/>
<organism evidence="1 2">
    <name type="scientific">Lagenidium giganteum</name>
    <dbReference type="NCBI Taxonomy" id="4803"/>
    <lineage>
        <taxon>Eukaryota</taxon>
        <taxon>Sar</taxon>
        <taxon>Stramenopiles</taxon>
        <taxon>Oomycota</taxon>
        <taxon>Peronosporomycetes</taxon>
        <taxon>Pythiales</taxon>
        <taxon>Pythiaceae</taxon>
    </lineage>
</organism>
<comment type="caution">
    <text evidence="1">The sequence shown here is derived from an EMBL/GenBank/DDBJ whole genome shotgun (WGS) entry which is preliminary data.</text>
</comment>
<keyword evidence="2" id="KW-1185">Reference proteome</keyword>
<dbReference type="EMBL" id="DAKRPA010000096">
    <property type="protein sequence ID" value="DAZ98823.1"/>
    <property type="molecule type" value="Genomic_DNA"/>
</dbReference>
<name>A0AAV2YYH1_9STRA</name>
<sequence length="47" mass="5209">MVQHGAPLKGILAYIMENSTANPSMRDAHNLIARMIADKYARPQVLT</sequence>
<protein>
    <submittedName>
        <fullName evidence="1">Uncharacterized protein</fullName>
    </submittedName>
</protein>
<accession>A0AAV2YYH1</accession>
<evidence type="ECO:0000313" key="2">
    <source>
        <dbReference type="Proteomes" id="UP001146120"/>
    </source>
</evidence>
<gene>
    <name evidence="1" type="ORF">N0F65_000979</name>
</gene>
<evidence type="ECO:0000313" key="1">
    <source>
        <dbReference type="EMBL" id="DAZ98823.1"/>
    </source>
</evidence>
<dbReference type="AlphaFoldDB" id="A0AAV2YYH1"/>
<dbReference type="Proteomes" id="UP001146120">
    <property type="component" value="Unassembled WGS sequence"/>
</dbReference>
<reference evidence="1" key="1">
    <citation type="submission" date="2022-11" db="EMBL/GenBank/DDBJ databases">
        <authorList>
            <person name="Morgan W.R."/>
            <person name="Tartar A."/>
        </authorList>
    </citation>
    <scope>NUCLEOTIDE SEQUENCE</scope>
    <source>
        <strain evidence="1">ARSEF 373</strain>
    </source>
</reference>